<dbReference type="Pfam" id="PF00400">
    <property type="entry name" value="WD40"/>
    <property type="match status" value="1"/>
</dbReference>
<dbReference type="Gene3D" id="2.130.10.10">
    <property type="entry name" value="YVTN repeat-like/Quinoprotein amine dehydrogenase"/>
    <property type="match status" value="2"/>
</dbReference>
<protein>
    <submittedName>
        <fullName evidence="1">Uncharacterized protein</fullName>
    </submittedName>
</protein>
<evidence type="ECO:0000313" key="1">
    <source>
        <dbReference type="EMBL" id="KAF5387257.1"/>
    </source>
</evidence>
<evidence type="ECO:0000313" key="2">
    <source>
        <dbReference type="Proteomes" id="UP000518752"/>
    </source>
</evidence>
<proteinExistence type="predicted"/>
<dbReference type="InterPro" id="IPR015943">
    <property type="entry name" value="WD40/YVTN_repeat-like_dom_sf"/>
</dbReference>
<organism evidence="1 2">
    <name type="scientific">Collybiopsis confluens</name>
    <dbReference type="NCBI Taxonomy" id="2823264"/>
    <lineage>
        <taxon>Eukaryota</taxon>
        <taxon>Fungi</taxon>
        <taxon>Dikarya</taxon>
        <taxon>Basidiomycota</taxon>
        <taxon>Agaricomycotina</taxon>
        <taxon>Agaricomycetes</taxon>
        <taxon>Agaricomycetidae</taxon>
        <taxon>Agaricales</taxon>
        <taxon>Marasmiineae</taxon>
        <taxon>Omphalotaceae</taxon>
        <taxon>Collybiopsis</taxon>
    </lineage>
</organism>
<gene>
    <name evidence="1" type="ORF">D9757_006891</name>
</gene>
<comment type="caution">
    <text evidence="1">The sequence shown here is derived from an EMBL/GenBank/DDBJ whole genome shotgun (WGS) entry which is preliminary data.</text>
</comment>
<dbReference type="SUPFAM" id="SSF69322">
    <property type="entry name" value="Tricorn protease domain 2"/>
    <property type="match status" value="1"/>
</dbReference>
<dbReference type="InterPro" id="IPR001680">
    <property type="entry name" value="WD40_rpt"/>
</dbReference>
<dbReference type="SUPFAM" id="SSF82171">
    <property type="entry name" value="DPP6 N-terminal domain-like"/>
    <property type="match status" value="1"/>
</dbReference>
<dbReference type="EMBL" id="JAACJN010000034">
    <property type="protein sequence ID" value="KAF5387257.1"/>
    <property type="molecule type" value="Genomic_DNA"/>
</dbReference>
<accession>A0A8H5HPV0</accession>
<keyword evidence="2" id="KW-1185">Reference proteome</keyword>
<name>A0A8H5HPV0_9AGAR</name>
<dbReference type="SMART" id="SM00320">
    <property type="entry name" value="WD40"/>
    <property type="match status" value="3"/>
</dbReference>
<dbReference type="AlphaFoldDB" id="A0A8H5HPV0"/>
<dbReference type="Proteomes" id="UP000518752">
    <property type="component" value="Unassembled WGS sequence"/>
</dbReference>
<reference evidence="1 2" key="1">
    <citation type="journal article" date="2020" name="ISME J.">
        <title>Uncovering the hidden diversity of litter-decomposition mechanisms in mushroom-forming fungi.</title>
        <authorList>
            <person name="Floudas D."/>
            <person name="Bentzer J."/>
            <person name="Ahren D."/>
            <person name="Johansson T."/>
            <person name="Persson P."/>
            <person name="Tunlid A."/>
        </authorList>
    </citation>
    <scope>NUCLEOTIDE SEQUENCE [LARGE SCALE GENOMIC DNA]</scope>
    <source>
        <strain evidence="1 2">CBS 406.79</strain>
    </source>
</reference>
<dbReference type="OrthoDB" id="3047770at2759"/>
<sequence>MPKICLSRDANRFALAHKGCLEITDSSTNICSVIWECDMDSQTIVDALFVGEDHILITTKSTRTGFVEVRPRKISSNMDGKALVQQEYVSESQVLPLLALSSDGSTIAIMTQSKVEFWLTEKWEQRMPIQCREGASGKSRALALSGHHVLVGLKLKPMKSSNGARKGSVRIKFDGKIVCAAFSADGNLLAVAGEYSISIYSSLLAQSPLPGLLLPIVIATSSPLDRIVLSPRAQYLAATGVCSLTVWKVPSDTQTAREPLMTLQSSEPQRQMLSAVVFPKDDRYLHCAHVCSGSRDICFGIRDMEVPSSAQMPVSALTISSDGKVATGSISGFVAVWNPTMRKVLPTWQMKDRHLGPVISLAFSPDDEYLASVSEKVVHITSAAGEVLKLRPSDGRFHFPCAFSGSSAFFLCTVKPASGAAFARIVDIRSNQARDIHADNFDFVENVHSIALSASADMLAINTTAGWLYLYRLLGSAATTRYRKQLGLLDCLSFTLDDQHVRSAVGAFSVDQLKPESSLRAPTVCVRDGWLVDSNGNLTCSLPSEEIDQWASNASTLVFCTKTLGDIVLVSIRSFEEGFLE</sequence>